<evidence type="ECO:0008006" key="2">
    <source>
        <dbReference type="Google" id="ProtNLM"/>
    </source>
</evidence>
<reference evidence="1" key="1">
    <citation type="journal article" date="2015" name="Nature">
        <title>Complex archaea that bridge the gap between prokaryotes and eukaryotes.</title>
        <authorList>
            <person name="Spang A."/>
            <person name="Saw J.H."/>
            <person name="Jorgensen S.L."/>
            <person name="Zaremba-Niedzwiedzka K."/>
            <person name="Martijn J."/>
            <person name="Lind A.E."/>
            <person name="van Eijk R."/>
            <person name="Schleper C."/>
            <person name="Guy L."/>
            <person name="Ettema T.J."/>
        </authorList>
    </citation>
    <scope>NUCLEOTIDE SEQUENCE</scope>
</reference>
<sequence>MATPKFKFTVIKAPGARVDTAGFVQDLTRMMRRAVTEGQRHIAKYPPQRLRKSGYRRTGTLKRSWSKRVTASGSKLEGIVGSNSNIAPYNVVVQGTRKGTGRRQGRIFRRAGWRGVDELSSMMEDRVEKGLQAIVDRLAR</sequence>
<evidence type="ECO:0000313" key="1">
    <source>
        <dbReference type="EMBL" id="KKL81873.1"/>
    </source>
</evidence>
<dbReference type="EMBL" id="LAZR01022437">
    <property type="protein sequence ID" value="KKL81873.1"/>
    <property type="molecule type" value="Genomic_DNA"/>
</dbReference>
<protein>
    <recommendedName>
        <fullName evidence="2">HK97 gp10 family phage protein</fullName>
    </recommendedName>
</protein>
<name>A0A0F9F6I1_9ZZZZ</name>
<comment type="caution">
    <text evidence="1">The sequence shown here is derived from an EMBL/GenBank/DDBJ whole genome shotgun (WGS) entry which is preliminary data.</text>
</comment>
<organism evidence="1">
    <name type="scientific">marine sediment metagenome</name>
    <dbReference type="NCBI Taxonomy" id="412755"/>
    <lineage>
        <taxon>unclassified sequences</taxon>
        <taxon>metagenomes</taxon>
        <taxon>ecological metagenomes</taxon>
    </lineage>
</organism>
<accession>A0A0F9F6I1</accession>
<gene>
    <name evidence="1" type="ORF">LCGC14_1990400</name>
</gene>
<proteinExistence type="predicted"/>
<dbReference type="AlphaFoldDB" id="A0A0F9F6I1"/>